<keyword evidence="3" id="KW-1185">Reference proteome</keyword>
<dbReference type="PANTHER" id="PTHR35870">
    <property type="entry name" value="PROTEIN, PUTATIVE (AFU_ORTHOLOGUE AFUA_5G03330)-RELATED"/>
    <property type="match status" value="1"/>
</dbReference>
<evidence type="ECO:0000313" key="3">
    <source>
        <dbReference type="Proteomes" id="UP000815677"/>
    </source>
</evidence>
<keyword evidence="1" id="KW-0560">Oxidoreductase</keyword>
<evidence type="ECO:0000313" key="2">
    <source>
        <dbReference type="EMBL" id="GAT53732.1"/>
    </source>
</evidence>
<evidence type="ECO:0000256" key="1">
    <source>
        <dbReference type="ARBA" id="ARBA00023002"/>
    </source>
</evidence>
<dbReference type="EMBL" id="DF848468">
    <property type="protein sequence ID" value="GAT53732.1"/>
    <property type="molecule type" value="Genomic_DNA"/>
</dbReference>
<dbReference type="Proteomes" id="UP000815677">
    <property type="component" value="Unassembled WGS sequence"/>
</dbReference>
<protein>
    <recommendedName>
        <fullName evidence="4">Oxidoreductase AflY</fullName>
    </recommendedName>
</protein>
<sequence length="508" mass="55636">MWLLATPVEDYTVALTVALRLFEAPKLQHGTDDVTSPSELESVVCLVNLPSSAAARSTLLELLQRDVEQHHCFFNDFGFHNHLPHHLVAAYDMGATPALLRAIWDDEVRILRPIGRCGTDVEAGNWTERLGEHGAYGSYLAFFESQVAAHGPETTIFEYIIAAKANGNEAKMFARFLGGGVHPLLQIGFGLEFGQNNMIAAGLAMTAVTSPRQPGFVLDSASGLPEPTAAPIQGTSLLQLLQEVYDSEVLHPVMPYDPNATITQRFEAFAADPARAEEIKRIYSKWWLSEDATQEEINHKMKECLLQSTLLLVSSGKPERTPRLDFFLMHFVTSAICLPSIVRMLPSVELKNVLLQGWVRAAALYLVLRGRPRVDAGLVMGFPEVPTPPGMTSLGPDALGYKSKNVVLANPWLAVIQNGLHHRDAHVIKTIRSFYYGAEHMPALGTGTGGRGFGLEHIKGGERVDGSIWIRAAGIVSGGMCWVAFGEKAAEDWDRSAMGWDEAWADGK</sequence>
<dbReference type="InterPro" id="IPR025337">
    <property type="entry name" value="Questin_oxidase-like"/>
</dbReference>
<dbReference type="PANTHER" id="PTHR35870:SF1">
    <property type="entry name" value="PROTEIN, PUTATIVE (AFU_ORTHOLOGUE AFUA_5G03330)-RELATED"/>
    <property type="match status" value="1"/>
</dbReference>
<gene>
    <name evidence="2" type="ORF">MCHLO_10655</name>
</gene>
<proteinExistence type="predicted"/>
<organism evidence="2 3">
    <name type="scientific">Mycena chlorophos</name>
    <name type="common">Agaric fungus</name>
    <name type="synonym">Agaricus chlorophos</name>
    <dbReference type="NCBI Taxonomy" id="658473"/>
    <lineage>
        <taxon>Eukaryota</taxon>
        <taxon>Fungi</taxon>
        <taxon>Dikarya</taxon>
        <taxon>Basidiomycota</taxon>
        <taxon>Agaricomycotina</taxon>
        <taxon>Agaricomycetes</taxon>
        <taxon>Agaricomycetidae</taxon>
        <taxon>Agaricales</taxon>
        <taxon>Marasmiineae</taxon>
        <taxon>Mycenaceae</taxon>
        <taxon>Mycena</taxon>
    </lineage>
</organism>
<evidence type="ECO:0008006" key="4">
    <source>
        <dbReference type="Google" id="ProtNLM"/>
    </source>
</evidence>
<dbReference type="Pfam" id="PF14027">
    <property type="entry name" value="Questin_oxidase"/>
    <property type="match status" value="1"/>
</dbReference>
<accession>A0ABQ0LRP7</accession>
<reference evidence="2" key="1">
    <citation type="submission" date="2014-09" db="EMBL/GenBank/DDBJ databases">
        <title>Genome sequence of the luminous mushroom Mycena chlorophos for searching fungal bioluminescence genes.</title>
        <authorList>
            <person name="Tanaka Y."/>
            <person name="Kasuga D."/>
            <person name="Oba Y."/>
            <person name="Hase S."/>
            <person name="Sato K."/>
            <person name="Oba Y."/>
            <person name="Sakakibara Y."/>
        </authorList>
    </citation>
    <scope>NUCLEOTIDE SEQUENCE</scope>
</reference>
<name>A0ABQ0LRP7_MYCCL</name>